<gene>
    <name evidence="2" type="ORF">LX77_00145</name>
</gene>
<dbReference type="Proteomes" id="UP000248987">
    <property type="component" value="Unassembled WGS sequence"/>
</dbReference>
<accession>A0A327SJ01</accession>
<name>A0A327SJ01_9FLAO</name>
<feature type="compositionally biased region" description="Basic and acidic residues" evidence="1">
    <location>
        <begin position="11"/>
        <end position="20"/>
    </location>
</feature>
<evidence type="ECO:0000313" key="2">
    <source>
        <dbReference type="EMBL" id="RAJ27573.1"/>
    </source>
</evidence>
<evidence type="ECO:0000313" key="3">
    <source>
        <dbReference type="Proteomes" id="UP000248987"/>
    </source>
</evidence>
<reference evidence="2 3" key="1">
    <citation type="submission" date="2018-06" db="EMBL/GenBank/DDBJ databases">
        <title>Genomic Encyclopedia of Archaeal and Bacterial Type Strains, Phase II (KMG-II): from individual species to whole genera.</title>
        <authorList>
            <person name="Goeker M."/>
        </authorList>
    </citation>
    <scope>NUCLEOTIDE SEQUENCE [LARGE SCALE GENOMIC DNA]</scope>
    <source>
        <strain evidence="2 3">DSM 12408</strain>
    </source>
</reference>
<keyword evidence="3" id="KW-1185">Reference proteome</keyword>
<evidence type="ECO:0000256" key="1">
    <source>
        <dbReference type="SAM" id="MobiDB-lite"/>
    </source>
</evidence>
<sequence>MLFRHGQTRNLKPETRNQKPETQFRIHQVLFRTFTLDINYRIFL</sequence>
<comment type="caution">
    <text evidence="2">The sequence shown here is derived from an EMBL/GenBank/DDBJ whole genome shotgun (WGS) entry which is preliminary data.</text>
</comment>
<dbReference type="AlphaFoldDB" id="A0A327SJ01"/>
<proteinExistence type="predicted"/>
<dbReference type="EMBL" id="QLLQ01000001">
    <property type="protein sequence ID" value="RAJ27573.1"/>
    <property type="molecule type" value="Genomic_DNA"/>
</dbReference>
<organism evidence="2 3">
    <name type="scientific">Gelidibacter algens</name>
    <dbReference type="NCBI Taxonomy" id="49280"/>
    <lineage>
        <taxon>Bacteria</taxon>
        <taxon>Pseudomonadati</taxon>
        <taxon>Bacteroidota</taxon>
        <taxon>Flavobacteriia</taxon>
        <taxon>Flavobacteriales</taxon>
        <taxon>Flavobacteriaceae</taxon>
        <taxon>Gelidibacter</taxon>
    </lineage>
</organism>
<protein>
    <submittedName>
        <fullName evidence="2">Uncharacterized protein</fullName>
    </submittedName>
</protein>
<feature type="region of interest" description="Disordered" evidence="1">
    <location>
        <begin position="1"/>
        <end position="20"/>
    </location>
</feature>